<name>A0A560H5E1_9PROT</name>
<dbReference type="PANTHER" id="PTHR21197:SF0">
    <property type="entry name" value="UDP-GALACTOPYRANOSE MUTASE"/>
    <property type="match status" value="1"/>
</dbReference>
<keyword evidence="3" id="KW-1185">Reference proteome</keyword>
<evidence type="ECO:0000313" key="3">
    <source>
        <dbReference type="Proteomes" id="UP000315751"/>
    </source>
</evidence>
<dbReference type="AlphaFoldDB" id="A0A560H5E1"/>
<dbReference type="InterPro" id="IPR015899">
    <property type="entry name" value="UDP-GalPyranose_mutase_C"/>
</dbReference>
<sequence>MVTPFWPQRNYRSLRFDHVTVGQPWHQPVAVVNHPQDQAYTRVTEYKHLTGQDHPKTALTYEYPSDVGDPYYPVPRPENQALYKRYEAMADATPDTWFVGRLTTYRYYNMDQVVAQALATFRRIEERLPRGPGASAAVLELAGGG</sequence>
<protein>
    <submittedName>
        <fullName evidence="2">UDP-galactopyranose mutase</fullName>
    </submittedName>
</protein>
<accession>A0A560H5E1</accession>
<feature type="domain" description="UDP-galactopyranose mutase C-terminal" evidence="1">
    <location>
        <begin position="10"/>
        <end position="107"/>
    </location>
</feature>
<dbReference type="Gene3D" id="3.40.50.720">
    <property type="entry name" value="NAD(P)-binding Rossmann-like Domain"/>
    <property type="match status" value="1"/>
</dbReference>
<proteinExistence type="predicted"/>
<dbReference type="GO" id="GO:0050660">
    <property type="term" value="F:flavin adenine dinucleotide binding"/>
    <property type="evidence" value="ECO:0007669"/>
    <property type="project" value="TreeGrafter"/>
</dbReference>
<dbReference type="SUPFAM" id="SSF54373">
    <property type="entry name" value="FAD-linked reductases, C-terminal domain"/>
    <property type="match status" value="1"/>
</dbReference>
<dbReference type="GO" id="GO:0008767">
    <property type="term" value="F:UDP-galactopyranose mutase activity"/>
    <property type="evidence" value="ECO:0007669"/>
    <property type="project" value="InterPro"/>
</dbReference>
<dbReference type="GO" id="GO:0005829">
    <property type="term" value="C:cytosol"/>
    <property type="evidence" value="ECO:0007669"/>
    <property type="project" value="TreeGrafter"/>
</dbReference>
<comment type="caution">
    <text evidence="2">The sequence shown here is derived from an EMBL/GenBank/DDBJ whole genome shotgun (WGS) entry which is preliminary data.</text>
</comment>
<reference evidence="2 3" key="1">
    <citation type="submission" date="2019-06" db="EMBL/GenBank/DDBJ databases">
        <title>Genomic Encyclopedia of Type Strains, Phase IV (KMG-V): Genome sequencing to study the core and pangenomes of soil and plant-associated prokaryotes.</title>
        <authorList>
            <person name="Whitman W."/>
        </authorList>
    </citation>
    <scope>NUCLEOTIDE SEQUENCE [LARGE SCALE GENOMIC DNA]</scope>
    <source>
        <strain evidence="2 3">BR 11622</strain>
    </source>
</reference>
<organism evidence="2 3">
    <name type="scientific">Nitrospirillum amazonense</name>
    <dbReference type="NCBI Taxonomy" id="28077"/>
    <lineage>
        <taxon>Bacteria</taxon>
        <taxon>Pseudomonadati</taxon>
        <taxon>Pseudomonadota</taxon>
        <taxon>Alphaproteobacteria</taxon>
        <taxon>Rhodospirillales</taxon>
        <taxon>Azospirillaceae</taxon>
        <taxon>Nitrospirillum</taxon>
    </lineage>
</organism>
<dbReference type="Pfam" id="PF03275">
    <property type="entry name" value="GLF"/>
    <property type="match status" value="1"/>
</dbReference>
<dbReference type="PANTHER" id="PTHR21197">
    <property type="entry name" value="UDP-GALACTOPYRANOSE MUTASE"/>
    <property type="match status" value="1"/>
</dbReference>
<dbReference type="Proteomes" id="UP000315751">
    <property type="component" value="Unassembled WGS sequence"/>
</dbReference>
<evidence type="ECO:0000259" key="1">
    <source>
        <dbReference type="Pfam" id="PF03275"/>
    </source>
</evidence>
<evidence type="ECO:0000313" key="2">
    <source>
        <dbReference type="EMBL" id="TWB41039.1"/>
    </source>
</evidence>
<gene>
    <name evidence="2" type="ORF">FBZ90_10863</name>
</gene>
<dbReference type="EMBL" id="VITR01000008">
    <property type="protein sequence ID" value="TWB41039.1"/>
    <property type="molecule type" value="Genomic_DNA"/>
</dbReference>